<evidence type="ECO:0000313" key="2">
    <source>
        <dbReference type="Proteomes" id="UP000003250"/>
    </source>
</evidence>
<evidence type="ECO:0000313" key="1">
    <source>
        <dbReference type="EMBL" id="EHK58149.1"/>
    </source>
</evidence>
<keyword evidence="2" id="KW-1185">Reference proteome</keyword>
<name>H0HM89_9HYPH</name>
<gene>
    <name evidence="1" type="ORF">MAXJ12_06265</name>
</gene>
<accession>H0HM89</accession>
<proteinExistence type="predicted"/>
<dbReference type="Proteomes" id="UP000003250">
    <property type="component" value="Unassembled WGS sequence"/>
</dbReference>
<sequence length="100" mass="11609">VHVRDFTNKVVYAGWVSLFSETEKLRELVLFQADVYDAEGNLLASPPQLYISFKPDAVHIEFPLEQPQEEIADVQDLPPEVRREPWLHHKGDRWSDNASH</sequence>
<feature type="non-terminal residue" evidence="1">
    <location>
        <position position="1"/>
    </location>
</feature>
<dbReference type="EMBL" id="AHAM01000040">
    <property type="protein sequence ID" value="EHK58149.1"/>
    <property type="molecule type" value="Genomic_DNA"/>
</dbReference>
<protein>
    <submittedName>
        <fullName evidence="1">Uncharacterized protein</fullName>
    </submittedName>
</protein>
<organism evidence="1 2">
    <name type="scientific">Mesorhizobium alhagi CCNWXJ12-2</name>
    <dbReference type="NCBI Taxonomy" id="1107882"/>
    <lineage>
        <taxon>Bacteria</taxon>
        <taxon>Pseudomonadati</taxon>
        <taxon>Pseudomonadota</taxon>
        <taxon>Alphaproteobacteria</taxon>
        <taxon>Hyphomicrobiales</taxon>
        <taxon>Phyllobacteriaceae</taxon>
        <taxon>Allomesorhizobium</taxon>
    </lineage>
</organism>
<reference evidence="1 2" key="1">
    <citation type="journal article" date="2012" name="J. Bacteriol.">
        <title>Draft Genome Sequence of Mesorhizobium alhagi CCNWXJ12-2T, a Novel Salt-Resistant Species Isolated from the Desert of Northwestern China.</title>
        <authorList>
            <person name="Zhou M."/>
            <person name="Chen W."/>
            <person name="Chen H."/>
            <person name="Wei G."/>
        </authorList>
    </citation>
    <scope>NUCLEOTIDE SEQUENCE [LARGE SCALE GENOMIC DNA]</scope>
    <source>
        <strain evidence="1 2">CCNWXJ12-2</strain>
    </source>
</reference>
<dbReference type="AlphaFoldDB" id="H0HM89"/>